<keyword evidence="5" id="KW-0998">Cell outer membrane</keyword>
<dbReference type="InterPro" id="IPR011990">
    <property type="entry name" value="TPR-like_helical_dom_sf"/>
</dbReference>
<keyword evidence="4" id="KW-0472">Membrane</keyword>
<comment type="similarity">
    <text evidence="2">Belongs to the SusD family.</text>
</comment>
<name>A0A3E5E1H3_9BACT</name>
<feature type="domain" description="RagB/SusD" evidence="6">
    <location>
        <begin position="9"/>
        <end position="57"/>
    </location>
</feature>
<organism evidence="7 8">
    <name type="scientific">Segatella copri</name>
    <dbReference type="NCBI Taxonomy" id="165179"/>
    <lineage>
        <taxon>Bacteria</taxon>
        <taxon>Pseudomonadati</taxon>
        <taxon>Bacteroidota</taxon>
        <taxon>Bacteroidia</taxon>
        <taxon>Bacteroidales</taxon>
        <taxon>Prevotellaceae</taxon>
        <taxon>Segatella</taxon>
    </lineage>
</organism>
<dbReference type="AlphaFoldDB" id="A0A3E5E1H3"/>
<accession>A0A3E5E1H3</accession>
<evidence type="ECO:0000256" key="2">
    <source>
        <dbReference type="ARBA" id="ARBA00006275"/>
    </source>
</evidence>
<dbReference type="Pfam" id="PF07980">
    <property type="entry name" value="SusD_RagB"/>
    <property type="match status" value="1"/>
</dbReference>
<dbReference type="Gene3D" id="1.25.40.390">
    <property type="match status" value="1"/>
</dbReference>
<sequence>MVKLLIFKKHSRFYTTTTSEAKDRGAEVGFKEGKHEYLPYPQTILDKNPNLNQNPGWE</sequence>
<reference evidence="7 8" key="1">
    <citation type="submission" date="2018-08" db="EMBL/GenBank/DDBJ databases">
        <title>A genome reference for cultivated species of the human gut microbiota.</title>
        <authorList>
            <person name="Zou Y."/>
            <person name="Xue W."/>
            <person name="Luo G."/>
        </authorList>
    </citation>
    <scope>NUCLEOTIDE SEQUENCE [LARGE SCALE GENOMIC DNA]</scope>
    <source>
        <strain evidence="7 8">AF24-12</strain>
    </source>
</reference>
<dbReference type="EMBL" id="QRVA01000036">
    <property type="protein sequence ID" value="RGS13051.1"/>
    <property type="molecule type" value="Genomic_DNA"/>
</dbReference>
<protein>
    <submittedName>
        <fullName evidence="7">RagB/SusD family nutrient uptake outer membrane protein</fullName>
    </submittedName>
</protein>
<evidence type="ECO:0000256" key="1">
    <source>
        <dbReference type="ARBA" id="ARBA00004442"/>
    </source>
</evidence>
<dbReference type="SUPFAM" id="SSF48452">
    <property type="entry name" value="TPR-like"/>
    <property type="match status" value="1"/>
</dbReference>
<comment type="subcellular location">
    <subcellularLocation>
        <location evidence="1">Cell outer membrane</location>
    </subcellularLocation>
</comment>
<dbReference type="InterPro" id="IPR012944">
    <property type="entry name" value="SusD_RagB_dom"/>
</dbReference>
<gene>
    <name evidence="7" type="ORF">DWY11_12265</name>
</gene>
<dbReference type="GO" id="GO:0009279">
    <property type="term" value="C:cell outer membrane"/>
    <property type="evidence" value="ECO:0007669"/>
    <property type="project" value="UniProtKB-SubCell"/>
</dbReference>
<evidence type="ECO:0000259" key="6">
    <source>
        <dbReference type="Pfam" id="PF07980"/>
    </source>
</evidence>
<evidence type="ECO:0000256" key="5">
    <source>
        <dbReference type="ARBA" id="ARBA00023237"/>
    </source>
</evidence>
<evidence type="ECO:0000313" key="7">
    <source>
        <dbReference type="EMBL" id="RGS13051.1"/>
    </source>
</evidence>
<dbReference type="Proteomes" id="UP000283872">
    <property type="component" value="Unassembled WGS sequence"/>
</dbReference>
<comment type="caution">
    <text evidence="7">The sequence shown here is derived from an EMBL/GenBank/DDBJ whole genome shotgun (WGS) entry which is preliminary data.</text>
</comment>
<keyword evidence="3" id="KW-0732">Signal</keyword>
<proteinExistence type="inferred from homology"/>
<evidence type="ECO:0000256" key="3">
    <source>
        <dbReference type="ARBA" id="ARBA00022729"/>
    </source>
</evidence>
<evidence type="ECO:0000313" key="8">
    <source>
        <dbReference type="Proteomes" id="UP000283872"/>
    </source>
</evidence>
<evidence type="ECO:0000256" key="4">
    <source>
        <dbReference type="ARBA" id="ARBA00023136"/>
    </source>
</evidence>